<protein>
    <recommendedName>
        <fullName evidence="1">DUF4780 domain-containing protein</fullName>
    </recommendedName>
</protein>
<dbReference type="Pfam" id="PF16012">
    <property type="entry name" value="DUF4780"/>
    <property type="match status" value="1"/>
</dbReference>
<dbReference type="AlphaFoldDB" id="A0A9N9RZR0"/>
<proteinExistence type="predicted"/>
<dbReference type="Proteomes" id="UP001153620">
    <property type="component" value="Chromosome 3"/>
</dbReference>
<reference evidence="2" key="2">
    <citation type="submission" date="2022-10" db="EMBL/GenBank/DDBJ databases">
        <authorList>
            <consortium name="ENA_rothamsted_submissions"/>
            <consortium name="culmorum"/>
            <person name="King R."/>
        </authorList>
    </citation>
    <scope>NUCLEOTIDE SEQUENCE</scope>
</reference>
<evidence type="ECO:0000313" key="2">
    <source>
        <dbReference type="EMBL" id="CAG9806427.1"/>
    </source>
</evidence>
<evidence type="ECO:0000313" key="3">
    <source>
        <dbReference type="Proteomes" id="UP001153620"/>
    </source>
</evidence>
<gene>
    <name evidence="2" type="ORF">CHIRRI_LOCUS9284</name>
</gene>
<accession>A0A9N9RZR0</accession>
<keyword evidence="3" id="KW-1185">Reference proteome</keyword>
<name>A0A9N9RZR0_9DIPT</name>
<reference evidence="2" key="1">
    <citation type="submission" date="2022-01" db="EMBL/GenBank/DDBJ databases">
        <authorList>
            <person name="King R."/>
        </authorList>
    </citation>
    <scope>NUCLEOTIDE SEQUENCE</scope>
</reference>
<dbReference type="InterPro" id="IPR031961">
    <property type="entry name" value="DUF4780"/>
</dbReference>
<organism evidence="2 3">
    <name type="scientific">Chironomus riparius</name>
    <dbReference type="NCBI Taxonomy" id="315576"/>
    <lineage>
        <taxon>Eukaryota</taxon>
        <taxon>Metazoa</taxon>
        <taxon>Ecdysozoa</taxon>
        <taxon>Arthropoda</taxon>
        <taxon>Hexapoda</taxon>
        <taxon>Insecta</taxon>
        <taxon>Pterygota</taxon>
        <taxon>Neoptera</taxon>
        <taxon>Endopterygota</taxon>
        <taxon>Diptera</taxon>
        <taxon>Nematocera</taxon>
        <taxon>Chironomoidea</taxon>
        <taxon>Chironomidae</taxon>
        <taxon>Chironominae</taxon>
        <taxon>Chironomus</taxon>
    </lineage>
</organism>
<dbReference type="EMBL" id="OU895879">
    <property type="protein sequence ID" value="CAG9806427.1"/>
    <property type="molecule type" value="Genomic_DNA"/>
</dbReference>
<sequence length="319" mass="37369">MSPRKSRSNVDRKKFNKCAYCRNHREESLAKGHRGKCRYNNKGHFEECIDCKQNYRKTVNMQRYRENNCECRFDESNVTSGTGEEVIARFDDDHLDIEYDYETLSLKEEHLNYSDDSNELANSDCINSGSGESEFTIIIMHSNYPFRFLSKEYADQFMAEIENFPETSTAADLKIQYIFFEKGYIKVVCLDEETRRKVLKLAEEFKHRYPRPKIIAINGLDLLTIIKMSCKLCNKQSIFLKGDEFLKEIQERNKLDTSSWIVDEGPEPSAYQKVCFSVDIFGAFYISSRDFYLDIKGECVRVCVRSKRELEVMYASSLL</sequence>
<feature type="domain" description="DUF4780" evidence="1">
    <location>
        <begin position="133"/>
        <end position="291"/>
    </location>
</feature>
<evidence type="ECO:0000259" key="1">
    <source>
        <dbReference type="Pfam" id="PF16012"/>
    </source>
</evidence>